<organism evidence="3">
    <name type="scientific">Tabanus bromius</name>
    <name type="common">Band-eyed brown horse fly</name>
    <dbReference type="NCBI Taxonomy" id="304241"/>
    <lineage>
        <taxon>Eukaryota</taxon>
        <taxon>Metazoa</taxon>
        <taxon>Ecdysozoa</taxon>
        <taxon>Arthropoda</taxon>
        <taxon>Hexapoda</taxon>
        <taxon>Insecta</taxon>
        <taxon>Pterygota</taxon>
        <taxon>Neoptera</taxon>
        <taxon>Endopterygota</taxon>
        <taxon>Diptera</taxon>
        <taxon>Brachycera</taxon>
        <taxon>Tabanomorpha</taxon>
        <taxon>Tabanoidea</taxon>
        <taxon>Tabanidae</taxon>
        <taxon>Tabanus</taxon>
    </lineage>
</organism>
<dbReference type="Gene3D" id="3.40.630.30">
    <property type="match status" value="2"/>
</dbReference>
<proteinExistence type="evidence at transcript level"/>
<name>A0A0K8TRA7_TABBR</name>
<dbReference type="GO" id="GO:0016747">
    <property type="term" value="F:acyltransferase activity, transferring groups other than amino-acyl groups"/>
    <property type="evidence" value="ECO:0007669"/>
    <property type="project" value="InterPro"/>
</dbReference>
<dbReference type="PANTHER" id="PTHR20958">
    <property type="entry name" value="GLYCINE N-ACYLTRANSFERASE-LIKE PROTEIN"/>
    <property type="match status" value="1"/>
</dbReference>
<dbReference type="SUPFAM" id="SSF55729">
    <property type="entry name" value="Acyl-CoA N-acyltransferases (Nat)"/>
    <property type="match status" value="1"/>
</dbReference>
<dbReference type="PANTHER" id="PTHR20958:SF6">
    <property type="entry name" value="GLYCINE N-ACYLTRANSFERASE-LIKE PROTEIN"/>
    <property type="match status" value="1"/>
</dbReference>
<protein>
    <recommendedName>
        <fullName evidence="4">N-acetyltransferase domain-containing protein</fullName>
    </recommendedName>
</protein>
<evidence type="ECO:0008006" key="4">
    <source>
        <dbReference type="Google" id="ProtNLM"/>
    </source>
</evidence>
<dbReference type="AlphaFoldDB" id="A0A0K8TRA7"/>
<dbReference type="Pfam" id="PF08445">
    <property type="entry name" value="FR47"/>
    <property type="match status" value="1"/>
</dbReference>
<dbReference type="InterPro" id="IPR041506">
    <property type="entry name" value="DUF5645"/>
</dbReference>
<dbReference type="InterPro" id="IPR013653">
    <property type="entry name" value="GCN5-like_dom"/>
</dbReference>
<feature type="non-terminal residue" evidence="3">
    <location>
        <position position="1"/>
    </location>
</feature>
<feature type="domain" description="GCN5-related N-acetyltransferase Rv2170-like" evidence="1">
    <location>
        <begin position="203"/>
        <end position="288"/>
    </location>
</feature>
<dbReference type="InterPro" id="IPR016181">
    <property type="entry name" value="Acyl_CoA_acyltransferase"/>
</dbReference>
<evidence type="ECO:0000259" key="1">
    <source>
        <dbReference type="Pfam" id="PF08445"/>
    </source>
</evidence>
<reference evidence="3" key="1">
    <citation type="journal article" date="2015" name="Insect Biochem. Mol. Biol.">
        <title>An insight into the sialome of the horse fly, Tabanus bromius.</title>
        <authorList>
            <person name="Ribeiro J.M."/>
            <person name="Kazimirova M."/>
            <person name="Takac P."/>
            <person name="Andersen J.F."/>
            <person name="Francischetti I.M."/>
        </authorList>
    </citation>
    <scope>NUCLEOTIDE SEQUENCE</scope>
</reference>
<accession>A0A0K8TRA7</accession>
<sequence length="298" mass="34224">VNMDSDILTELSSTSLNEMRNICGKSLPKTIRAHHFLYNYARWGKEFSQTEINEKVLSDKCRVAFYGHRNGGIRNCTFFAVSGEKDYSVFVYTLQESGEELRECLSKTKRIKWELNPLIVSLEQQHHKELYRVFSVNCLVYVSSYILFLPKEIAISYEVEVPNDCFISPLCNDHAATINDVWPQKYPGSIDFVNTLINTNGGLGLFSKENHKLLSWVLLFDNFCPGLLQTVDEARRKGYAEILTKALAKLISEKYGLDILIFVVKVNHPALKLYSKLGFRKINSCTWMKVEDVEKLVQ</sequence>
<evidence type="ECO:0000313" key="3">
    <source>
        <dbReference type="EMBL" id="JAI16663.1"/>
    </source>
</evidence>
<dbReference type="InterPro" id="IPR053225">
    <property type="entry name" value="Acyl-CoA_N-acyltransferase"/>
</dbReference>
<feature type="domain" description="DUF5645" evidence="2">
    <location>
        <begin position="7"/>
        <end position="132"/>
    </location>
</feature>
<dbReference type="EMBL" id="GDAI01000940">
    <property type="protein sequence ID" value="JAI16663.1"/>
    <property type="molecule type" value="mRNA"/>
</dbReference>
<dbReference type="Pfam" id="PF18713">
    <property type="entry name" value="DUF5645"/>
    <property type="match status" value="1"/>
</dbReference>
<evidence type="ECO:0000259" key="2">
    <source>
        <dbReference type="Pfam" id="PF18713"/>
    </source>
</evidence>